<keyword evidence="2" id="KW-1185">Reference proteome</keyword>
<evidence type="ECO:0000313" key="2">
    <source>
        <dbReference type="Proteomes" id="UP000828941"/>
    </source>
</evidence>
<proteinExistence type="predicted"/>
<accession>A0ACB9LW18</accession>
<dbReference type="Proteomes" id="UP000828941">
    <property type="component" value="Chromosome 10"/>
</dbReference>
<protein>
    <submittedName>
        <fullName evidence="1">Uncharacterized protein</fullName>
    </submittedName>
</protein>
<name>A0ACB9LW18_BAUVA</name>
<reference evidence="1 2" key="1">
    <citation type="journal article" date="2022" name="DNA Res.">
        <title>Chromosomal-level genome assembly of the orchid tree Bauhinia variegata (Leguminosae; Cercidoideae) supports the allotetraploid origin hypothesis of Bauhinia.</title>
        <authorList>
            <person name="Zhong Y."/>
            <person name="Chen Y."/>
            <person name="Zheng D."/>
            <person name="Pang J."/>
            <person name="Liu Y."/>
            <person name="Luo S."/>
            <person name="Meng S."/>
            <person name="Qian L."/>
            <person name="Wei D."/>
            <person name="Dai S."/>
            <person name="Zhou R."/>
        </authorList>
    </citation>
    <scope>NUCLEOTIDE SEQUENCE [LARGE SCALE GENOMIC DNA]</scope>
    <source>
        <strain evidence="1">BV-YZ2020</strain>
    </source>
</reference>
<dbReference type="EMBL" id="CM039435">
    <property type="protein sequence ID" value="KAI4316019.1"/>
    <property type="molecule type" value="Genomic_DNA"/>
</dbReference>
<gene>
    <name evidence="1" type="ORF">L6164_024039</name>
</gene>
<evidence type="ECO:0000313" key="1">
    <source>
        <dbReference type="EMBL" id="KAI4316019.1"/>
    </source>
</evidence>
<organism evidence="1 2">
    <name type="scientific">Bauhinia variegata</name>
    <name type="common">Purple orchid tree</name>
    <name type="synonym">Phanera variegata</name>
    <dbReference type="NCBI Taxonomy" id="167791"/>
    <lineage>
        <taxon>Eukaryota</taxon>
        <taxon>Viridiplantae</taxon>
        <taxon>Streptophyta</taxon>
        <taxon>Embryophyta</taxon>
        <taxon>Tracheophyta</taxon>
        <taxon>Spermatophyta</taxon>
        <taxon>Magnoliopsida</taxon>
        <taxon>eudicotyledons</taxon>
        <taxon>Gunneridae</taxon>
        <taxon>Pentapetalae</taxon>
        <taxon>rosids</taxon>
        <taxon>fabids</taxon>
        <taxon>Fabales</taxon>
        <taxon>Fabaceae</taxon>
        <taxon>Cercidoideae</taxon>
        <taxon>Cercideae</taxon>
        <taxon>Bauhiniinae</taxon>
        <taxon>Bauhinia</taxon>
    </lineage>
</organism>
<comment type="caution">
    <text evidence="1">The sequence shown here is derived from an EMBL/GenBank/DDBJ whole genome shotgun (WGS) entry which is preliminary data.</text>
</comment>
<sequence length="327" mass="37038">MGSTLYGQDGRIICTSLPKYGKGKKAGNEKGSSRPVLQHLPFSDRRHFLEPVPRTLYEELGKYGDMDNQTLCRKRVEELEPSIRYCLHKIGQSNLQASELLHIGDMAEARSQQAASMTEFHWHGHRFPISNAKTRVAILKAQELEKDLLGPMADSVPADKRLAIFDKTFSAYHEARGYIRADLAPRAWYLELMQFLLDSGFRKSAENASLFIYNNCGTLEYFLIYVDDIVLTGNNNCFLDDFVKHLAHRFSIKDLANLHHFLSVEVIPTTPSLFLSQHRHISDLLHKFHMAGAKEVTTPMAVNENLTLDDRSPSIDVAPYQSMVGSL</sequence>